<organism evidence="9 10">
    <name type="scientific">Saitoella complicata (strain BCRC 22490 / CBS 7301 / JCM 7358 / NBRC 10748 / NRRL Y-17804)</name>
    <dbReference type="NCBI Taxonomy" id="698492"/>
    <lineage>
        <taxon>Eukaryota</taxon>
        <taxon>Fungi</taxon>
        <taxon>Dikarya</taxon>
        <taxon>Ascomycota</taxon>
        <taxon>Taphrinomycotina</taxon>
        <taxon>Taphrinomycotina incertae sedis</taxon>
        <taxon>Saitoella</taxon>
    </lineage>
</organism>
<keyword evidence="6 7" id="KW-0067">ATP-binding</keyword>
<comment type="similarity">
    <text evidence="2 7">Belongs to the thiamine pyrophosphokinase family.</text>
</comment>
<dbReference type="Proteomes" id="UP000033140">
    <property type="component" value="Unassembled WGS sequence"/>
</dbReference>
<dbReference type="InterPro" id="IPR016966">
    <property type="entry name" value="Thiamin_pyrophosphokinase_euk"/>
</dbReference>
<accession>A0A0E9NCH8</accession>
<dbReference type="SUPFAM" id="SSF63999">
    <property type="entry name" value="Thiamin pyrophosphokinase, catalytic domain"/>
    <property type="match status" value="1"/>
</dbReference>
<dbReference type="AlphaFoldDB" id="A0A0E9NCH8"/>
<dbReference type="Gene3D" id="3.40.50.10240">
    <property type="entry name" value="Thiamin pyrophosphokinase, catalytic domain"/>
    <property type="match status" value="1"/>
</dbReference>
<reference evidence="9 10" key="1">
    <citation type="journal article" date="2011" name="J. Gen. Appl. Microbiol.">
        <title>Draft genome sequencing of the enigmatic yeast Saitoella complicata.</title>
        <authorList>
            <person name="Nishida H."/>
            <person name="Hamamoto M."/>
            <person name="Sugiyama J."/>
        </authorList>
    </citation>
    <scope>NUCLEOTIDE SEQUENCE [LARGE SCALE GENOMIC DNA]</scope>
    <source>
        <strain evidence="9 10">NRRL Y-17804</strain>
    </source>
</reference>
<dbReference type="FunFam" id="2.60.120.320:FF:000001">
    <property type="entry name" value="Thiamine pyrophosphokinase"/>
    <property type="match status" value="1"/>
</dbReference>
<dbReference type="GO" id="GO:0004788">
    <property type="term" value="F:thiamine diphosphokinase activity"/>
    <property type="evidence" value="ECO:0007669"/>
    <property type="project" value="UniProtKB-UniRule"/>
</dbReference>
<protein>
    <recommendedName>
        <fullName evidence="7">Thiamine pyrophosphokinase</fullName>
        <ecNumber evidence="7">2.7.6.2</ecNumber>
    </recommendedName>
</protein>
<dbReference type="InterPro" id="IPR007373">
    <property type="entry name" value="Thiamin_PyroPKinase_B1-bd"/>
</dbReference>
<evidence type="ECO:0000313" key="10">
    <source>
        <dbReference type="Proteomes" id="UP000033140"/>
    </source>
</evidence>
<dbReference type="SMART" id="SM00983">
    <property type="entry name" value="TPK_B1_binding"/>
    <property type="match status" value="1"/>
</dbReference>
<comment type="catalytic activity">
    <reaction evidence="7">
        <text>thiamine + ATP = thiamine diphosphate + AMP + H(+)</text>
        <dbReference type="Rhea" id="RHEA:11576"/>
        <dbReference type="ChEBI" id="CHEBI:15378"/>
        <dbReference type="ChEBI" id="CHEBI:18385"/>
        <dbReference type="ChEBI" id="CHEBI:30616"/>
        <dbReference type="ChEBI" id="CHEBI:58937"/>
        <dbReference type="ChEBI" id="CHEBI:456215"/>
    </reaction>
</comment>
<dbReference type="GO" id="GO:0006772">
    <property type="term" value="P:thiamine metabolic process"/>
    <property type="evidence" value="ECO:0007669"/>
    <property type="project" value="InterPro"/>
</dbReference>
<dbReference type="Gene3D" id="2.60.120.320">
    <property type="entry name" value="Thiamin pyrophosphokinase, thiamin-binding domain"/>
    <property type="match status" value="1"/>
</dbReference>
<dbReference type="STRING" id="698492.A0A0E9NCH8"/>
<dbReference type="InterPro" id="IPR006282">
    <property type="entry name" value="Thi_PPkinase"/>
</dbReference>
<dbReference type="InterPro" id="IPR036371">
    <property type="entry name" value="TPK_B1-bd_sf"/>
</dbReference>
<evidence type="ECO:0000313" key="9">
    <source>
        <dbReference type="EMBL" id="GAO47120.1"/>
    </source>
</evidence>
<gene>
    <name evidence="9" type="ORF">G7K_1331-t1</name>
</gene>
<dbReference type="UniPathway" id="UPA00060">
    <property type="reaction ID" value="UER00597"/>
</dbReference>
<dbReference type="EC" id="2.7.6.2" evidence="7"/>
<dbReference type="GO" id="GO:0030975">
    <property type="term" value="F:thiamine binding"/>
    <property type="evidence" value="ECO:0007669"/>
    <property type="project" value="UniProtKB-UniRule"/>
</dbReference>
<evidence type="ECO:0000256" key="3">
    <source>
        <dbReference type="ARBA" id="ARBA00022679"/>
    </source>
</evidence>
<sequence length="260" mass="28791">MTATLWNPSTLLALGDGKSEETFGVVILNQPIGDDAELFGRIWRNAAVRVCADGGSNRLYDHDSNYVPDYITGDLDSIRPEVRQHYQQNHNIPVVEDGDQYATDFGKSIKLIQKLPEKERPQSIVALPAFGGRVDQSIHAIQTLYECAQQGIRLYLLSSENVTFLLEPGPNKIVLDKQLLGPACGVMPVGEPVRCTTSGLRWNLEGEEMRFGGLVSTSNLVDGDVVEVETDKRVLWTVDARYLCLTCNLTSSRLLSLLLQ</sequence>
<comment type="pathway">
    <text evidence="1 7">Cofactor biosynthesis; thiamine diphosphate biosynthesis; thiamine diphosphate from thiamine: step 1/1.</text>
</comment>
<dbReference type="InterPro" id="IPR007371">
    <property type="entry name" value="TPK_catalytic"/>
</dbReference>
<dbReference type="SUPFAM" id="SSF63862">
    <property type="entry name" value="Thiamin pyrophosphokinase, substrate-binding domain"/>
    <property type="match status" value="1"/>
</dbReference>
<dbReference type="Pfam" id="PF04265">
    <property type="entry name" value="TPK_B1_binding"/>
    <property type="match status" value="1"/>
</dbReference>
<evidence type="ECO:0000256" key="6">
    <source>
        <dbReference type="ARBA" id="ARBA00022840"/>
    </source>
</evidence>
<evidence type="ECO:0000256" key="5">
    <source>
        <dbReference type="ARBA" id="ARBA00022777"/>
    </source>
</evidence>
<dbReference type="GO" id="GO:0016301">
    <property type="term" value="F:kinase activity"/>
    <property type="evidence" value="ECO:0007669"/>
    <property type="project" value="UniProtKB-UniRule"/>
</dbReference>
<evidence type="ECO:0000256" key="2">
    <source>
        <dbReference type="ARBA" id="ARBA00006785"/>
    </source>
</evidence>
<reference evidence="9 10" key="2">
    <citation type="journal article" date="2014" name="J. Gen. Appl. Microbiol.">
        <title>The early diverging ascomycetous budding yeast Saitoella complicata has three histone deacetylases belonging to the Clr6, Hos2, and Rpd3 lineages.</title>
        <authorList>
            <person name="Nishida H."/>
            <person name="Matsumoto T."/>
            <person name="Kondo S."/>
            <person name="Hamamoto M."/>
            <person name="Yoshikawa H."/>
        </authorList>
    </citation>
    <scope>NUCLEOTIDE SEQUENCE [LARGE SCALE GENOMIC DNA]</scope>
    <source>
        <strain evidence="9 10">NRRL Y-17804</strain>
    </source>
</reference>
<dbReference type="NCBIfam" id="TIGR01378">
    <property type="entry name" value="thi_PPkinase"/>
    <property type="match status" value="1"/>
</dbReference>
<dbReference type="PANTHER" id="PTHR13622">
    <property type="entry name" value="THIAMIN PYROPHOSPHOKINASE"/>
    <property type="match status" value="1"/>
</dbReference>
<dbReference type="Pfam" id="PF04263">
    <property type="entry name" value="TPK_catalytic"/>
    <property type="match status" value="1"/>
</dbReference>
<dbReference type="GO" id="GO:0005524">
    <property type="term" value="F:ATP binding"/>
    <property type="evidence" value="ECO:0007669"/>
    <property type="project" value="UniProtKB-UniRule"/>
</dbReference>
<comment type="caution">
    <text evidence="9">The sequence shown here is derived from an EMBL/GenBank/DDBJ whole genome shotgun (WGS) entry which is preliminary data.</text>
</comment>
<evidence type="ECO:0000259" key="8">
    <source>
        <dbReference type="SMART" id="SM00983"/>
    </source>
</evidence>
<evidence type="ECO:0000256" key="1">
    <source>
        <dbReference type="ARBA" id="ARBA00005078"/>
    </source>
</evidence>
<keyword evidence="5 7" id="KW-0418">Kinase</keyword>
<keyword evidence="4 7" id="KW-0547">Nucleotide-binding</keyword>
<keyword evidence="3 7" id="KW-0808">Transferase</keyword>
<dbReference type="EMBL" id="BACD03000007">
    <property type="protein sequence ID" value="GAO47120.1"/>
    <property type="molecule type" value="Genomic_DNA"/>
</dbReference>
<feature type="domain" description="Thiamin pyrophosphokinase thiamin-binding" evidence="8">
    <location>
        <begin position="169"/>
        <end position="234"/>
    </location>
</feature>
<evidence type="ECO:0000256" key="4">
    <source>
        <dbReference type="ARBA" id="ARBA00022741"/>
    </source>
</evidence>
<dbReference type="OMA" id="HHLYMMT"/>
<keyword evidence="10" id="KW-1185">Reference proteome</keyword>
<dbReference type="GO" id="GO:0009229">
    <property type="term" value="P:thiamine diphosphate biosynthetic process"/>
    <property type="evidence" value="ECO:0007669"/>
    <property type="project" value="UniProtKB-UniRule"/>
</dbReference>
<dbReference type="PIRSF" id="PIRSF031057">
    <property type="entry name" value="Thiamin_pyrophosphokinase"/>
    <property type="match status" value="1"/>
</dbReference>
<dbReference type="CDD" id="cd07995">
    <property type="entry name" value="TPK"/>
    <property type="match status" value="1"/>
</dbReference>
<dbReference type="InterPro" id="IPR036759">
    <property type="entry name" value="TPK_catalytic_sf"/>
</dbReference>
<reference evidence="9 10" key="3">
    <citation type="journal article" date="2015" name="Genome Announc.">
        <title>Draft Genome Sequence of the Archiascomycetous Yeast Saitoella complicata.</title>
        <authorList>
            <person name="Yamauchi K."/>
            <person name="Kondo S."/>
            <person name="Hamamoto M."/>
            <person name="Takahashi Y."/>
            <person name="Ogura Y."/>
            <person name="Hayashi T."/>
            <person name="Nishida H."/>
        </authorList>
    </citation>
    <scope>NUCLEOTIDE SEQUENCE [LARGE SCALE GENOMIC DNA]</scope>
    <source>
        <strain evidence="9 10">NRRL Y-17804</strain>
    </source>
</reference>
<proteinExistence type="inferred from homology"/>
<name>A0A0E9NCH8_SAICN</name>
<dbReference type="PANTHER" id="PTHR13622:SF8">
    <property type="entry name" value="THIAMIN PYROPHOSPHOKINASE 1"/>
    <property type="match status" value="1"/>
</dbReference>
<evidence type="ECO:0000256" key="7">
    <source>
        <dbReference type="PIRNR" id="PIRNR031057"/>
    </source>
</evidence>